<sequence>MSETESIWNNILLNYYSFGSLLSFVTAILIAGVFLFIDKKVSSTKHLAFGALLLGIFQFGYVFAAVLYHPFAAYHRWITVGLILPAILHIGQFVARYPENDFPKFNRITMIVLWIVAVFSVGYFCYSTWDASVKYHFTAHHWDFNAENVSRTIAIIIFSYVFINFLAIPIWRIIYLKGKTRWIIFAFLMSFW</sequence>
<accession>M6HF00</accession>
<evidence type="ECO:0008006" key="4">
    <source>
        <dbReference type="Google" id="ProtNLM"/>
    </source>
</evidence>
<gene>
    <name evidence="2" type="ORF">LEP1GSC158_4578</name>
</gene>
<feature type="transmembrane region" description="Helical" evidence="1">
    <location>
        <begin position="74"/>
        <end position="95"/>
    </location>
</feature>
<feature type="transmembrane region" description="Helical" evidence="1">
    <location>
        <begin position="149"/>
        <end position="171"/>
    </location>
</feature>
<name>M6HF00_LEPIR</name>
<dbReference type="Proteomes" id="UP000012089">
    <property type="component" value="Unassembled WGS sequence"/>
</dbReference>
<evidence type="ECO:0000256" key="1">
    <source>
        <dbReference type="SAM" id="Phobius"/>
    </source>
</evidence>
<reference evidence="2 3" key="1">
    <citation type="submission" date="2013-01" db="EMBL/GenBank/DDBJ databases">
        <authorList>
            <person name="Harkins D.M."/>
            <person name="Durkin A.S."/>
            <person name="Brinkac L.M."/>
            <person name="Haft D.H."/>
            <person name="Selengut J.D."/>
            <person name="Sanka R."/>
            <person name="DePew J."/>
            <person name="Purushe J."/>
            <person name="Tulsiani S.M."/>
            <person name="Graham G.C."/>
            <person name="Burns M.-A."/>
            <person name="Dohnt M.F."/>
            <person name="Smythe L.D."/>
            <person name="McKay D.B."/>
            <person name="Craig S.B."/>
            <person name="Vinetz J.M."/>
            <person name="Sutton G.G."/>
            <person name="Nierman W.C."/>
            <person name="Fouts D.E."/>
        </authorList>
    </citation>
    <scope>NUCLEOTIDE SEQUENCE [LARGE SCALE GENOMIC DNA]</scope>
    <source>
        <strain evidence="2 3">LT2156</strain>
    </source>
</reference>
<keyword evidence="1" id="KW-0472">Membrane</keyword>
<protein>
    <recommendedName>
        <fullName evidence="4">Histidine kinase N-terminal 7TM region domain-containing protein</fullName>
    </recommendedName>
</protein>
<keyword evidence="1" id="KW-0812">Transmembrane</keyword>
<evidence type="ECO:0000313" key="2">
    <source>
        <dbReference type="EMBL" id="EMM93952.1"/>
    </source>
</evidence>
<dbReference type="AlphaFoldDB" id="M6HF00"/>
<dbReference type="EMBL" id="AFMF02000038">
    <property type="protein sequence ID" value="EMM93952.1"/>
    <property type="molecule type" value="Genomic_DNA"/>
</dbReference>
<feature type="transmembrane region" description="Helical" evidence="1">
    <location>
        <begin position="107"/>
        <end position="129"/>
    </location>
</feature>
<feature type="transmembrane region" description="Helical" evidence="1">
    <location>
        <begin position="49"/>
        <end position="68"/>
    </location>
</feature>
<organism evidence="2 3">
    <name type="scientific">Leptospira interrogans serovar Zanoni str. LT2156</name>
    <dbReference type="NCBI Taxonomy" id="1001601"/>
    <lineage>
        <taxon>Bacteria</taxon>
        <taxon>Pseudomonadati</taxon>
        <taxon>Spirochaetota</taxon>
        <taxon>Spirochaetia</taxon>
        <taxon>Leptospirales</taxon>
        <taxon>Leptospiraceae</taxon>
        <taxon>Leptospira</taxon>
    </lineage>
</organism>
<feature type="transmembrane region" description="Helical" evidence="1">
    <location>
        <begin position="15"/>
        <end position="37"/>
    </location>
</feature>
<evidence type="ECO:0000313" key="3">
    <source>
        <dbReference type="Proteomes" id="UP000012089"/>
    </source>
</evidence>
<comment type="caution">
    <text evidence="2">The sequence shown here is derived from an EMBL/GenBank/DDBJ whole genome shotgun (WGS) entry which is preliminary data.</text>
</comment>
<keyword evidence="1" id="KW-1133">Transmembrane helix</keyword>
<proteinExistence type="predicted"/>